<dbReference type="Gene3D" id="3.30.450.40">
    <property type="match status" value="1"/>
</dbReference>
<dbReference type="SUPFAM" id="SSF55781">
    <property type="entry name" value="GAF domain-like"/>
    <property type="match status" value="1"/>
</dbReference>
<reference evidence="3 4" key="1">
    <citation type="submission" date="2019-04" db="EMBL/GenBank/DDBJ databases">
        <title>Flavobacterium sp. GS03.</title>
        <authorList>
            <person name="Kim H."/>
        </authorList>
    </citation>
    <scope>NUCLEOTIDE SEQUENCE [LARGE SCALE GENOMIC DNA]</scope>
    <source>
        <strain evidence="3 4">GS03</strain>
    </source>
</reference>
<protein>
    <recommendedName>
        <fullName evidence="2">GAF domain-containing protein</fullName>
    </recommendedName>
</protein>
<dbReference type="InterPro" id="IPR010559">
    <property type="entry name" value="Sig_transdc_His_kin_internal"/>
</dbReference>
<dbReference type="Pfam" id="PF13185">
    <property type="entry name" value="GAF_2"/>
    <property type="match status" value="1"/>
</dbReference>
<evidence type="ECO:0000259" key="2">
    <source>
        <dbReference type="SMART" id="SM00065"/>
    </source>
</evidence>
<keyword evidence="4" id="KW-1185">Reference proteome</keyword>
<dbReference type="InterPro" id="IPR003018">
    <property type="entry name" value="GAF"/>
</dbReference>
<evidence type="ECO:0000313" key="3">
    <source>
        <dbReference type="EMBL" id="QBZ98975.1"/>
    </source>
</evidence>
<name>A0A4P7PW70_9FLAO</name>
<evidence type="ECO:0000313" key="4">
    <source>
        <dbReference type="Proteomes" id="UP000296862"/>
    </source>
</evidence>
<organism evidence="3 4">
    <name type="scientific">Flavobacterium sangjuense</name>
    <dbReference type="NCBI Taxonomy" id="2518177"/>
    <lineage>
        <taxon>Bacteria</taxon>
        <taxon>Pseudomonadati</taxon>
        <taxon>Bacteroidota</taxon>
        <taxon>Flavobacteriia</taxon>
        <taxon>Flavobacteriales</taxon>
        <taxon>Flavobacteriaceae</taxon>
        <taxon>Flavobacterium</taxon>
    </lineage>
</organism>
<dbReference type="Pfam" id="PF06580">
    <property type="entry name" value="His_kinase"/>
    <property type="match status" value="1"/>
</dbReference>
<sequence>MTDLVKSKTFNNEQFEDVLIYFSKSILGKENEEDLLWDLAKNCIAKLGFVDCVIYIINTQQNVLEQKAAYGPKSPKDKNLYNPVTINLGHGITGTVAVTGKAEIINDTSKDERYIVDDEQRLSEITVPIATESAIYGVLDCEHPSKGFFTQQHLKMLSTIASICAIKIENVRASKLIQEKQDKLLKIKQEVVELKLKALNTQMNPHFVFNALNAIQYFITSENKKSALEYLSVFSKLIRFYLKHIEKETVTLDEEIAMLNWYLKLQQLRYDDQFQFEITLDKSAKNTDALIPSFILQTLFENIIEHGIYCQHTNQKISTLFKVTQKNVIVNLSYSYDPKSAKNSNYLPEYRDRIVEWQNQIQLLNTFKNYKIENKITFHKNGKLTGGNINLILPNLQ</sequence>
<proteinExistence type="predicted"/>
<dbReference type="InterPro" id="IPR050640">
    <property type="entry name" value="Bact_2-comp_sensor_kinase"/>
</dbReference>
<evidence type="ECO:0000256" key="1">
    <source>
        <dbReference type="SAM" id="Coils"/>
    </source>
</evidence>
<dbReference type="GO" id="GO:0016020">
    <property type="term" value="C:membrane"/>
    <property type="evidence" value="ECO:0007669"/>
    <property type="project" value="InterPro"/>
</dbReference>
<accession>A0A4P7PW70</accession>
<dbReference type="RefSeq" id="WP_136152848.1">
    <property type="nucleotide sequence ID" value="NZ_CP038810.1"/>
</dbReference>
<dbReference type="SMART" id="SM00065">
    <property type="entry name" value="GAF"/>
    <property type="match status" value="1"/>
</dbReference>
<feature type="domain" description="GAF" evidence="2">
    <location>
        <begin position="31"/>
        <end position="178"/>
    </location>
</feature>
<feature type="coiled-coil region" evidence="1">
    <location>
        <begin position="170"/>
        <end position="197"/>
    </location>
</feature>
<gene>
    <name evidence="3" type="ORF">GS03_02487</name>
</gene>
<dbReference type="InterPro" id="IPR029016">
    <property type="entry name" value="GAF-like_dom_sf"/>
</dbReference>
<keyword evidence="1" id="KW-0175">Coiled coil</keyword>
<dbReference type="PANTHER" id="PTHR34220">
    <property type="entry name" value="SENSOR HISTIDINE KINASE YPDA"/>
    <property type="match status" value="1"/>
</dbReference>
<dbReference type="OrthoDB" id="9809908at2"/>
<dbReference type="GO" id="GO:0000155">
    <property type="term" value="F:phosphorelay sensor kinase activity"/>
    <property type="evidence" value="ECO:0007669"/>
    <property type="project" value="InterPro"/>
</dbReference>
<dbReference type="EMBL" id="CP038810">
    <property type="protein sequence ID" value="QBZ98975.1"/>
    <property type="molecule type" value="Genomic_DNA"/>
</dbReference>
<dbReference type="Proteomes" id="UP000296862">
    <property type="component" value="Chromosome"/>
</dbReference>
<dbReference type="KEGG" id="fsn:GS03_02487"/>
<dbReference type="AlphaFoldDB" id="A0A4P7PW70"/>
<dbReference type="PANTHER" id="PTHR34220:SF7">
    <property type="entry name" value="SENSOR HISTIDINE KINASE YPDA"/>
    <property type="match status" value="1"/>
</dbReference>